<evidence type="ECO:0000256" key="3">
    <source>
        <dbReference type="PROSITE-ProRule" id="PRU00221"/>
    </source>
</evidence>
<organism evidence="4 5">
    <name type="scientific">Polarella glacialis</name>
    <name type="common">Dinoflagellate</name>
    <dbReference type="NCBI Taxonomy" id="89957"/>
    <lineage>
        <taxon>Eukaryota</taxon>
        <taxon>Sar</taxon>
        <taxon>Alveolata</taxon>
        <taxon>Dinophyceae</taxon>
        <taxon>Suessiales</taxon>
        <taxon>Suessiaceae</taxon>
        <taxon>Polarella</taxon>
    </lineage>
</organism>
<keyword evidence="2" id="KW-0677">Repeat</keyword>
<comment type="caution">
    <text evidence="4">The sequence shown here is derived from an EMBL/GenBank/DDBJ whole genome shotgun (WGS) entry which is preliminary data.</text>
</comment>
<dbReference type="Pfam" id="PF00400">
    <property type="entry name" value="WD40"/>
    <property type="match status" value="3"/>
</dbReference>
<evidence type="ECO:0000313" key="4">
    <source>
        <dbReference type="EMBL" id="CAE8598321.1"/>
    </source>
</evidence>
<dbReference type="InterPro" id="IPR015943">
    <property type="entry name" value="WD40/YVTN_repeat-like_dom_sf"/>
</dbReference>
<dbReference type="OrthoDB" id="674604at2759"/>
<dbReference type="PROSITE" id="PS00678">
    <property type="entry name" value="WD_REPEATS_1"/>
    <property type="match status" value="1"/>
</dbReference>
<dbReference type="GO" id="GO:1990234">
    <property type="term" value="C:transferase complex"/>
    <property type="evidence" value="ECO:0007669"/>
    <property type="project" value="UniProtKB-ARBA"/>
</dbReference>
<keyword evidence="5" id="KW-1185">Reference proteome</keyword>
<dbReference type="SMART" id="SM00320">
    <property type="entry name" value="WD40"/>
    <property type="match status" value="2"/>
</dbReference>
<keyword evidence="1 3" id="KW-0853">WD repeat</keyword>
<dbReference type="PANTHER" id="PTHR22847:SF637">
    <property type="entry name" value="WD REPEAT DOMAIN 5B"/>
    <property type="match status" value="1"/>
</dbReference>
<protein>
    <submittedName>
        <fullName evidence="4">Uncharacterized protein</fullName>
    </submittedName>
</protein>
<feature type="non-terminal residue" evidence="4">
    <location>
        <position position="1"/>
    </location>
</feature>
<feature type="repeat" description="WD" evidence="3">
    <location>
        <begin position="89"/>
        <end position="130"/>
    </location>
</feature>
<dbReference type="Proteomes" id="UP000654075">
    <property type="component" value="Unassembled WGS sequence"/>
</dbReference>
<gene>
    <name evidence="4" type="ORF">PGLA1383_LOCUS16731</name>
</gene>
<dbReference type="Gene3D" id="2.130.10.10">
    <property type="entry name" value="YVTN repeat-like/Quinoprotein amine dehydrogenase"/>
    <property type="match status" value="1"/>
</dbReference>
<dbReference type="InterPro" id="IPR036322">
    <property type="entry name" value="WD40_repeat_dom_sf"/>
</dbReference>
<dbReference type="AlphaFoldDB" id="A0A813EJB9"/>
<dbReference type="EMBL" id="CAJNNV010010186">
    <property type="protein sequence ID" value="CAE8598321.1"/>
    <property type="molecule type" value="Genomic_DNA"/>
</dbReference>
<dbReference type="PROSITE" id="PS50294">
    <property type="entry name" value="WD_REPEATS_REGION"/>
    <property type="match status" value="2"/>
</dbReference>
<accession>A0A813EJB9</accession>
<dbReference type="OMA" id="RIYLRYF"/>
<evidence type="ECO:0000256" key="1">
    <source>
        <dbReference type="ARBA" id="ARBA00022574"/>
    </source>
</evidence>
<dbReference type="PROSITE" id="PS50082">
    <property type="entry name" value="WD_REPEATS_2"/>
    <property type="match status" value="2"/>
</dbReference>
<feature type="repeat" description="WD" evidence="3">
    <location>
        <begin position="131"/>
        <end position="173"/>
    </location>
</feature>
<dbReference type="PANTHER" id="PTHR22847">
    <property type="entry name" value="WD40 REPEAT PROTEIN"/>
    <property type="match status" value="1"/>
</dbReference>
<reference evidence="4" key="1">
    <citation type="submission" date="2021-02" db="EMBL/GenBank/DDBJ databases">
        <authorList>
            <person name="Dougan E. K."/>
            <person name="Rhodes N."/>
            <person name="Thang M."/>
            <person name="Chan C."/>
        </authorList>
    </citation>
    <scope>NUCLEOTIDE SEQUENCE</scope>
</reference>
<name>A0A813EJB9_POLGL</name>
<proteinExistence type="predicted"/>
<dbReference type="SUPFAM" id="SSF50978">
    <property type="entry name" value="WD40 repeat-like"/>
    <property type="match status" value="1"/>
</dbReference>
<dbReference type="InterPro" id="IPR001680">
    <property type="entry name" value="WD40_rpt"/>
</dbReference>
<evidence type="ECO:0000313" key="5">
    <source>
        <dbReference type="Proteomes" id="UP000654075"/>
    </source>
</evidence>
<evidence type="ECO:0000256" key="2">
    <source>
        <dbReference type="ARBA" id="ARBA00022737"/>
    </source>
</evidence>
<dbReference type="InterPro" id="IPR019775">
    <property type="entry name" value="WD40_repeat_CS"/>
</dbReference>
<sequence>MKLKRFLLRYFPPGIVLEYQRRNGDVETKSIDLLNLLPDTDVEVLINQIVFEEPLISENKRETLRKMIYKLIDKIDNKDNQRFYLFKILRAHILPLTNCAFNKSGSKFITGSYDRTCRVWDTLSGEELLTLDGHKNVVYAIAFNNPCGDKIVTGSFDKTAKLWDANTGQCIHTLKGHQTEIVCVAFNLQ</sequence>